<name>Q110S2_TRIEI</name>
<dbReference type="RefSeq" id="WP_011612363.1">
    <property type="nucleotide sequence ID" value="NC_008312.1"/>
</dbReference>
<dbReference type="AlphaFoldDB" id="Q110S2"/>
<protein>
    <submittedName>
        <fullName evidence="3">Uncharacterized protein with protein kinase and helix-hairpin-helix DNA-binding domains-like</fullName>
    </submittedName>
</protein>
<feature type="transmembrane region" description="Helical" evidence="1">
    <location>
        <begin position="455"/>
        <end position="477"/>
    </location>
</feature>
<feature type="transmembrane region" description="Helical" evidence="1">
    <location>
        <begin position="514"/>
        <end position="533"/>
    </location>
</feature>
<accession>Q110S2</accession>
<feature type="domain" description="Protein kinase" evidence="2">
    <location>
        <begin position="14"/>
        <end position="310"/>
    </location>
</feature>
<feature type="transmembrane region" description="Helical" evidence="1">
    <location>
        <begin position="639"/>
        <end position="661"/>
    </location>
</feature>
<dbReference type="Gene3D" id="1.10.510.10">
    <property type="entry name" value="Transferase(Phosphotransferase) domain 1"/>
    <property type="match status" value="1"/>
</dbReference>
<sequence length="709" mass="76945">MRLQRQFSEQIITLDTQNPIGGGGEGRIYPVLKNPSLVAKIYHKPTDEDADKLTVMFSHPPDVPIGSGHAAIAWPIDLLRTTNNKHQIVGFLMPRVSRAQPLHIFYNPRNRREQKPLFNYRYLHRTARNFVAAVNALHNSGYTIGDINESNILVTDTALVTLVDTDSFQVRDPYTKEIYRCPVGKLEFTPPELQGQSFRKIDRKPEHDLFGMAVLIFQLLMEGTHPFAGIYKGRGEPPNLEARIQAGHFPYSQKRVPYRTTPTALHWEILHPTIQELFINCFELGHERPELRPDAKAWLQGLRESEDSLVHCQKNHQHWYGNYLKSCPWCARTKLLKGRDPFPSREAVRNKQHLEPALKKGKLLPLKSPKATPSQKPAPPKPIVITRPMGQYQPLLTPVVTKFKPPSLPIIPLPGGGKGLLGIAQDAIFGGFWGVLLAAAVAGLVLGIVNSSIAILGGVVMGIFWGAFFAIACQYVIPMNSSSASLGLTGGLWGGFLAAAITGAVYGIGNRLGAFGQAVVLGGFLGTIWGSVWSYFKPPLAFPVPGRVLGRRGLFLGVIWGAFLGTVIGAILAGIFVFQEAMNDNSNSWDELVSILISSMISAMGVGAMGGVIGGVILGPILGAPTLPLSNNLSGARGALLGGIWGCFLGTIIGIICGGFLPQIVSIDLVEIMRVNGDWTSIFSTIFGAGLGALCGCFSGATWGSMGKW</sequence>
<dbReference type="GO" id="GO:0003677">
    <property type="term" value="F:DNA binding"/>
    <property type="evidence" value="ECO:0007669"/>
    <property type="project" value="UniProtKB-KW"/>
</dbReference>
<dbReference type="InterPro" id="IPR011009">
    <property type="entry name" value="Kinase-like_dom_sf"/>
</dbReference>
<dbReference type="SUPFAM" id="SSF56112">
    <property type="entry name" value="Protein kinase-like (PK-like)"/>
    <property type="match status" value="1"/>
</dbReference>
<feature type="transmembrane region" description="Helical" evidence="1">
    <location>
        <begin position="484"/>
        <end position="508"/>
    </location>
</feature>
<dbReference type="PROSITE" id="PS50011">
    <property type="entry name" value="PROTEIN_KINASE_DOM"/>
    <property type="match status" value="1"/>
</dbReference>
<feature type="transmembrane region" description="Helical" evidence="1">
    <location>
        <begin position="681"/>
        <end position="703"/>
    </location>
</feature>
<dbReference type="eggNOG" id="COG4248">
    <property type="taxonomic scope" value="Bacteria"/>
</dbReference>
<keyword evidence="1" id="KW-0812">Transmembrane</keyword>
<dbReference type="STRING" id="203124.Tery_2828"/>
<dbReference type="OrthoDB" id="5782056at2"/>
<feature type="transmembrane region" description="Helical" evidence="1">
    <location>
        <begin position="593"/>
        <end position="618"/>
    </location>
</feature>
<dbReference type="EMBL" id="CP000393">
    <property type="protein sequence ID" value="ABG52002.1"/>
    <property type="molecule type" value="Genomic_DNA"/>
</dbReference>
<dbReference type="GO" id="GO:0004672">
    <property type="term" value="F:protein kinase activity"/>
    <property type="evidence" value="ECO:0007669"/>
    <property type="project" value="InterPro"/>
</dbReference>
<keyword evidence="1" id="KW-0472">Membrane</keyword>
<dbReference type="HOGENOM" id="CLU_391209_0_0_3"/>
<dbReference type="KEGG" id="ter:Tery_2828"/>
<reference evidence="3" key="1">
    <citation type="submission" date="2006-06" db="EMBL/GenBank/DDBJ databases">
        <title>Complete sequence of Trichodesmium erythraeum IMS101.</title>
        <authorList>
            <consortium name="US DOE Joint Genome Institute"/>
            <person name="Copeland A."/>
            <person name="Lucas S."/>
            <person name="Lapidus A."/>
            <person name="Barry K."/>
            <person name="Detter J.C."/>
            <person name="Glavina del Rio T."/>
            <person name="Hammon N."/>
            <person name="Israni S."/>
            <person name="Dalin E."/>
            <person name="Tice H."/>
            <person name="Pitluck S."/>
            <person name="Kiss H."/>
            <person name="Munk A.C."/>
            <person name="Brettin T."/>
            <person name="Bruce D."/>
            <person name="Han C."/>
            <person name="Tapia R."/>
            <person name="Gilna P."/>
            <person name="Schmutz J."/>
            <person name="Larimer F."/>
            <person name="Land M."/>
            <person name="Hauser L."/>
            <person name="Kyrpides N."/>
            <person name="Kim E."/>
            <person name="Richardson P."/>
        </authorList>
    </citation>
    <scope>NUCLEOTIDE SEQUENCE [LARGE SCALE GENOMIC DNA]</scope>
    <source>
        <strain evidence="3">IMS101</strain>
    </source>
</reference>
<feature type="transmembrane region" description="Helical" evidence="1">
    <location>
        <begin position="427"/>
        <end position="449"/>
    </location>
</feature>
<evidence type="ECO:0000259" key="2">
    <source>
        <dbReference type="PROSITE" id="PS50011"/>
    </source>
</evidence>
<dbReference type="GO" id="GO:0005524">
    <property type="term" value="F:ATP binding"/>
    <property type="evidence" value="ECO:0007669"/>
    <property type="project" value="InterPro"/>
</dbReference>
<keyword evidence="3" id="KW-0808">Transferase</keyword>
<evidence type="ECO:0000313" key="3">
    <source>
        <dbReference type="EMBL" id="ABG52002.1"/>
    </source>
</evidence>
<evidence type="ECO:0000256" key="1">
    <source>
        <dbReference type="SAM" id="Phobius"/>
    </source>
</evidence>
<gene>
    <name evidence="3" type="ordered locus">Tery_2828</name>
</gene>
<dbReference type="InterPro" id="IPR000719">
    <property type="entry name" value="Prot_kinase_dom"/>
</dbReference>
<organism evidence="3">
    <name type="scientific">Trichodesmium erythraeum (strain IMS101)</name>
    <dbReference type="NCBI Taxonomy" id="203124"/>
    <lineage>
        <taxon>Bacteria</taxon>
        <taxon>Bacillati</taxon>
        <taxon>Cyanobacteriota</taxon>
        <taxon>Cyanophyceae</taxon>
        <taxon>Oscillatoriophycideae</taxon>
        <taxon>Oscillatoriales</taxon>
        <taxon>Microcoleaceae</taxon>
        <taxon>Trichodesmium</taxon>
    </lineage>
</organism>
<feature type="transmembrane region" description="Helical" evidence="1">
    <location>
        <begin position="554"/>
        <end position="578"/>
    </location>
</feature>
<keyword evidence="3" id="KW-0418">Kinase</keyword>
<proteinExistence type="predicted"/>
<keyword evidence="1" id="KW-1133">Transmembrane helix</keyword>
<keyword evidence="3" id="KW-0238">DNA-binding</keyword>